<keyword evidence="8 11" id="KW-1133">Transmembrane helix</keyword>
<comment type="catalytic activity">
    <reaction evidence="1">
        <text>ATP + protein L-histidine = ADP + protein N-phospho-L-histidine.</text>
        <dbReference type="EC" id="2.7.13.3"/>
    </reaction>
</comment>
<dbReference type="PRINTS" id="PR00344">
    <property type="entry name" value="BCTRLSENSOR"/>
</dbReference>
<keyword evidence="6 11" id="KW-0812">Transmembrane</keyword>
<comment type="subcellular location">
    <subcellularLocation>
        <location evidence="2">Membrane</location>
    </subcellularLocation>
</comment>
<keyword evidence="4" id="KW-0597">Phosphoprotein</keyword>
<gene>
    <name evidence="14" type="ORF">HAQ05_11415</name>
</gene>
<evidence type="ECO:0000256" key="5">
    <source>
        <dbReference type="ARBA" id="ARBA00022679"/>
    </source>
</evidence>
<dbReference type="Gene3D" id="6.10.340.10">
    <property type="match status" value="1"/>
</dbReference>
<feature type="domain" description="Histidine kinase" evidence="12">
    <location>
        <begin position="219"/>
        <end position="427"/>
    </location>
</feature>
<dbReference type="InterPro" id="IPR003594">
    <property type="entry name" value="HATPase_dom"/>
</dbReference>
<dbReference type="InterPro" id="IPR005467">
    <property type="entry name" value="His_kinase_dom"/>
</dbReference>
<comment type="caution">
    <text evidence="14">The sequence shown here is derived from an EMBL/GenBank/DDBJ whole genome shotgun (WGS) entry which is preliminary data.</text>
</comment>
<feature type="domain" description="HAMP" evidence="13">
    <location>
        <begin position="156"/>
        <end position="211"/>
    </location>
</feature>
<keyword evidence="10 11" id="KW-0472">Membrane</keyword>
<feature type="transmembrane region" description="Helical" evidence="11">
    <location>
        <begin position="12"/>
        <end position="32"/>
    </location>
</feature>
<keyword evidence="7 14" id="KW-0418">Kinase</keyword>
<dbReference type="InterPro" id="IPR003661">
    <property type="entry name" value="HisK_dim/P_dom"/>
</dbReference>
<evidence type="ECO:0000256" key="10">
    <source>
        <dbReference type="ARBA" id="ARBA00023136"/>
    </source>
</evidence>
<dbReference type="SUPFAM" id="SSF55874">
    <property type="entry name" value="ATPase domain of HSP90 chaperone/DNA topoisomerase II/histidine kinase"/>
    <property type="match status" value="1"/>
</dbReference>
<dbReference type="CDD" id="cd00082">
    <property type="entry name" value="HisKA"/>
    <property type="match status" value="1"/>
</dbReference>
<evidence type="ECO:0000256" key="7">
    <source>
        <dbReference type="ARBA" id="ARBA00022777"/>
    </source>
</evidence>
<organism evidence="14 15">
    <name type="scientific">Pseudomonas typographi</name>
    <dbReference type="NCBI Taxonomy" id="2715964"/>
    <lineage>
        <taxon>Bacteria</taxon>
        <taxon>Pseudomonadati</taxon>
        <taxon>Pseudomonadota</taxon>
        <taxon>Gammaproteobacteria</taxon>
        <taxon>Pseudomonadales</taxon>
        <taxon>Pseudomonadaceae</taxon>
        <taxon>Pseudomonas</taxon>
    </lineage>
</organism>
<evidence type="ECO:0000256" key="3">
    <source>
        <dbReference type="ARBA" id="ARBA00012438"/>
    </source>
</evidence>
<keyword evidence="5" id="KW-0808">Transferase</keyword>
<dbReference type="InterPro" id="IPR036097">
    <property type="entry name" value="HisK_dim/P_sf"/>
</dbReference>
<name>A0ABR7Z1F0_9PSED</name>
<evidence type="ECO:0000256" key="4">
    <source>
        <dbReference type="ARBA" id="ARBA00022553"/>
    </source>
</evidence>
<evidence type="ECO:0000259" key="12">
    <source>
        <dbReference type="PROSITE" id="PS50109"/>
    </source>
</evidence>
<dbReference type="InterPro" id="IPR036890">
    <property type="entry name" value="HATPase_C_sf"/>
</dbReference>
<sequence length="439" mass="48239">MDFKYTLSKRIVIAFAAMSAFVAGTFAIGIVVSEKVVEGRLTELGLSGNLRRLLLLDNRDAWVHRPEKDELFYVQGGPQDLALPANLQALPRGFHEIGEGDNGYYAAVEVVDGRKYVLLRNQQSLMQRQRILYSVAVAGFSLSVALAVLLGWLIGRRVIAPVSNLAAQVRRASALPVEQAPAASGSWANDEVGELAASYNQTQGRLAAALRREQQFTSDVSHELQLPIHTLEAACQELLQAHHTDPRIQRQISRMARATEQMELLVSTFLLLARDYEAPALRRAAITLKAASDEAVDTWATAIREKGLAFEYQYVGHGGEACYNSTLLLSVMGNLLRNAWHYTDEGFIRLTVGDTGFMVEDSGIGIPEEKRHAMFQPFVRGDEKRGEGLGLGLSLVQRICLDQGWRVELTGREPQGCCFTVALVAEPPALPIAARTMPA</sequence>
<evidence type="ECO:0000256" key="1">
    <source>
        <dbReference type="ARBA" id="ARBA00000085"/>
    </source>
</evidence>
<dbReference type="Gene3D" id="3.30.565.10">
    <property type="entry name" value="Histidine kinase-like ATPase, C-terminal domain"/>
    <property type="match status" value="1"/>
</dbReference>
<dbReference type="EMBL" id="JAAOCA010000012">
    <property type="protein sequence ID" value="MBD1599308.1"/>
    <property type="molecule type" value="Genomic_DNA"/>
</dbReference>
<dbReference type="Pfam" id="PF00512">
    <property type="entry name" value="HisKA"/>
    <property type="match status" value="1"/>
</dbReference>
<evidence type="ECO:0000256" key="9">
    <source>
        <dbReference type="ARBA" id="ARBA00023012"/>
    </source>
</evidence>
<dbReference type="Proteomes" id="UP000805841">
    <property type="component" value="Unassembled WGS sequence"/>
</dbReference>
<evidence type="ECO:0000313" key="15">
    <source>
        <dbReference type="Proteomes" id="UP000805841"/>
    </source>
</evidence>
<evidence type="ECO:0000256" key="2">
    <source>
        <dbReference type="ARBA" id="ARBA00004370"/>
    </source>
</evidence>
<keyword evidence="9" id="KW-0902">Two-component regulatory system</keyword>
<dbReference type="InterPro" id="IPR050428">
    <property type="entry name" value="TCS_sensor_his_kinase"/>
</dbReference>
<dbReference type="Gene3D" id="1.10.287.130">
    <property type="match status" value="1"/>
</dbReference>
<dbReference type="SUPFAM" id="SSF47384">
    <property type="entry name" value="Homodimeric domain of signal transducing histidine kinase"/>
    <property type="match status" value="1"/>
</dbReference>
<evidence type="ECO:0000313" key="14">
    <source>
        <dbReference type="EMBL" id="MBD1599308.1"/>
    </source>
</evidence>
<accession>A0ABR7Z1F0</accession>
<keyword evidence="15" id="KW-1185">Reference proteome</keyword>
<dbReference type="SMART" id="SM00304">
    <property type="entry name" value="HAMP"/>
    <property type="match status" value="1"/>
</dbReference>
<dbReference type="PROSITE" id="PS50109">
    <property type="entry name" value="HIS_KIN"/>
    <property type="match status" value="1"/>
</dbReference>
<dbReference type="InterPro" id="IPR003660">
    <property type="entry name" value="HAMP_dom"/>
</dbReference>
<dbReference type="SMART" id="SM00388">
    <property type="entry name" value="HisKA"/>
    <property type="match status" value="1"/>
</dbReference>
<dbReference type="InterPro" id="IPR004358">
    <property type="entry name" value="Sig_transdc_His_kin-like_C"/>
</dbReference>
<dbReference type="GO" id="GO:0016301">
    <property type="term" value="F:kinase activity"/>
    <property type="evidence" value="ECO:0007669"/>
    <property type="project" value="UniProtKB-KW"/>
</dbReference>
<dbReference type="PANTHER" id="PTHR45436">
    <property type="entry name" value="SENSOR HISTIDINE KINASE YKOH"/>
    <property type="match status" value="1"/>
</dbReference>
<proteinExistence type="predicted"/>
<evidence type="ECO:0000256" key="6">
    <source>
        <dbReference type="ARBA" id="ARBA00022692"/>
    </source>
</evidence>
<evidence type="ECO:0000259" key="13">
    <source>
        <dbReference type="PROSITE" id="PS50885"/>
    </source>
</evidence>
<dbReference type="PANTHER" id="PTHR45436:SF16">
    <property type="entry name" value="HISTIDINE KINASE"/>
    <property type="match status" value="1"/>
</dbReference>
<feature type="transmembrane region" description="Helical" evidence="11">
    <location>
        <begin position="131"/>
        <end position="154"/>
    </location>
</feature>
<protein>
    <recommendedName>
        <fullName evidence="3">histidine kinase</fullName>
        <ecNumber evidence="3">2.7.13.3</ecNumber>
    </recommendedName>
</protein>
<reference evidence="14 15" key="1">
    <citation type="journal article" date="2020" name="Insects">
        <title>Bacteria Belonging to Pseudomonas typographi sp. nov. from the Bark Beetle Ips typographus Have Genomic Potential to Aid in the Host Ecology.</title>
        <authorList>
            <person name="Peral-Aranega E."/>
            <person name="Saati-Santamaria Z."/>
            <person name="Kolarik M."/>
            <person name="Rivas R."/>
            <person name="Garcia-Fraile P."/>
        </authorList>
    </citation>
    <scope>NUCLEOTIDE SEQUENCE [LARGE SCALE GENOMIC DNA]</scope>
    <source>
        <strain evidence="14 15">CA3A</strain>
    </source>
</reference>
<dbReference type="Pfam" id="PF02518">
    <property type="entry name" value="HATPase_c"/>
    <property type="match status" value="1"/>
</dbReference>
<evidence type="ECO:0000256" key="11">
    <source>
        <dbReference type="SAM" id="Phobius"/>
    </source>
</evidence>
<dbReference type="EC" id="2.7.13.3" evidence="3"/>
<dbReference type="PROSITE" id="PS50885">
    <property type="entry name" value="HAMP"/>
    <property type="match status" value="1"/>
</dbReference>
<evidence type="ECO:0000256" key="8">
    <source>
        <dbReference type="ARBA" id="ARBA00022989"/>
    </source>
</evidence>
<dbReference type="SMART" id="SM00387">
    <property type="entry name" value="HATPase_c"/>
    <property type="match status" value="1"/>
</dbReference>